<accession>A0AA88P9X2</accession>
<proteinExistence type="predicted"/>
<keyword evidence="2" id="KW-1185">Reference proteome</keyword>
<evidence type="ECO:0000313" key="2">
    <source>
        <dbReference type="Proteomes" id="UP001187343"/>
    </source>
</evidence>
<reference evidence="1" key="1">
    <citation type="submission" date="2023-08" db="EMBL/GenBank/DDBJ databases">
        <title>Chromosome-level Genome Assembly of mud carp (Cirrhinus molitorella).</title>
        <authorList>
            <person name="Liu H."/>
        </authorList>
    </citation>
    <scope>NUCLEOTIDE SEQUENCE</scope>
    <source>
        <strain evidence="1">Prfri</strain>
        <tissue evidence="1">Muscle</tissue>
    </source>
</reference>
<dbReference type="EMBL" id="JAUYZG010000019">
    <property type="protein sequence ID" value="KAK2878658.1"/>
    <property type="molecule type" value="Genomic_DNA"/>
</dbReference>
<dbReference type="Proteomes" id="UP001187343">
    <property type="component" value="Unassembled WGS sequence"/>
</dbReference>
<comment type="caution">
    <text evidence="1">The sequence shown here is derived from an EMBL/GenBank/DDBJ whole genome shotgun (WGS) entry which is preliminary data.</text>
</comment>
<name>A0AA88P9X2_9TELE</name>
<gene>
    <name evidence="1" type="ORF">Q8A67_019449</name>
</gene>
<organism evidence="1 2">
    <name type="scientific">Cirrhinus molitorella</name>
    <name type="common">mud carp</name>
    <dbReference type="NCBI Taxonomy" id="172907"/>
    <lineage>
        <taxon>Eukaryota</taxon>
        <taxon>Metazoa</taxon>
        <taxon>Chordata</taxon>
        <taxon>Craniata</taxon>
        <taxon>Vertebrata</taxon>
        <taxon>Euteleostomi</taxon>
        <taxon>Actinopterygii</taxon>
        <taxon>Neopterygii</taxon>
        <taxon>Teleostei</taxon>
        <taxon>Ostariophysi</taxon>
        <taxon>Cypriniformes</taxon>
        <taxon>Cyprinidae</taxon>
        <taxon>Labeoninae</taxon>
        <taxon>Labeonini</taxon>
        <taxon>Cirrhinus</taxon>
    </lineage>
</organism>
<protein>
    <submittedName>
        <fullName evidence="1">Uncharacterized protein</fullName>
    </submittedName>
</protein>
<dbReference type="PANTHER" id="PTHR31025:SF9">
    <property type="entry name" value="SI:DKEY-286J15.1"/>
    <property type="match status" value="1"/>
</dbReference>
<dbReference type="AlphaFoldDB" id="A0AA88P9X2"/>
<evidence type="ECO:0000313" key="1">
    <source>
        <dbReference type="EMBL" id="KAK2878658.1"/>
    </source>
</evidence>
<sequence>MKQFQRDNGTKPLVSAVYLQGKLSSCSITNSLPQTDIPYSHRVKKMDSFVKDKLQEWNLCQLIETFEVDEESFMLLDDTSHCCTNSKNWSQVESCQTRTASNSTFDIREILRQSGGSALIASLERDRHLSLKERRQMVRLLVSHLMEKFGESLTAEIKKEMALALTNQFPCLKNSEGRGY</sequence>
<dbReference type="PANTHER" id="PTHR31025">
    <property type="entry name" value="SI:CH211-196P9.1-RELATED"/>
    <property type="match status" value="1"/>
</dbReference>